<sequence>MGKIHQIVLGLVLYTIIGATALVPTTLQITDFTATSIKVFWETIIEAENYVLTFYESKSGIMHVKDNISAGRTTYVISNLNPGTMYDPITIHEMYAGVPGPLSNEVSQLTPETFIIKYEEYNSGMPQSVTVPGTANTYELEMLKPSTLYFVQAVYPDVSSDISNEIQQTAEARAVASGDPHMTTFDGRRYSFQGACWYTFFKDCTTHPDFEVKTKVEKRDDIELFKTRTVSFKVTVRDQYAIVNGMDVVKGSTGDGHVDSTAIQIQEKDSVITLTFTTKDTTYTLTWTMRKHILEASFSGFDYNGKLCGLMGDADGDKHNDFKKPDGTSTNDAIQFGESWKVNEEV</sequence>
<keyword evidence="2" id="KW-0325">Glycoprotein</keyword>
<feature type="domain" description="VWFD" evidence="5">
    <location>
        <begin position="172"/>
        <end position="346"/>
    </location>
</feature>
<keyword evidence="1" id="KW-1015">Disulfide bond</keyword>
<evidence type="ECO:0000256" key="2">
    <source>
        <dbReference type="ARBA" id="ARBA00023180"/>
    </source>
</evidence>
<feature type="domain" description="Fibronectin type-III" evidence="4">
    <location>
        <begin position="23"/>
        <end position="113"/>
    </location>
</feature>
<evidence type="ECO:0000259" key="4">
    <source>
        <dbReference type="PROSITE" id="PS50853"/>
    </source>
</evidence>
<accession>A0ABM0MX85</accession>
<organism evidence="6 7">
    <name type="scientific">Saccoglossus kowalevskii</name>
    <name type="common">Acorn worm</name>
    <dbReference type="NCBI Taxonomy" id="10224"/>
    <lineage>
        <taxon>Eukaryota</taxon>
        <taxon>Metazoa</taxon>
        <taxon>Hemichordata</taxon>
        <taxon>Enteropneusta</taxon>
        <taxon>Harrimaniidae</taxon>
        <taxon>Saccoglossus</taxon>
    </lineage>
</organism>
<dbReference type="CDD" id="cd00063">
    <property type="entry name" value="FN3"/>
    <property type="match status" value="1"/>
</dbReference>
<dbReference type="PANTHER" id="PTHR11339:SF373">
    <property type="entry name" value="VWFD DOMAIN-CONTAINING PROTEIN"/>
    <property type="match status" value="1"/>
</dbReference>
<dbReference type="RefSeq" id="XP_006824626.1">
    <property type="nucleotide sequence ID" value="XM_006824563.1"/>
</dbReference>
<dbReference type="InterPro" id="IPR001846">
    <property type="entry name" value="VWF_type-D"/>
</dbReference>
<dbReference type="PROSITE" id="PS50853">
    <property type="entry name" value="FN3"/>
    <property type="match status" value="1"/>
</dbReference>
<dbReference type="InterPro" id="IPR003961">
    <property type="entry name" value="FN3_dom"/>
</dbReference>
<dbReference type="SMART" id="SM00216">
    <property type="entry name" value="VWD"/>
    <property type="match status" value="1"/>
</dbReference>
<dbReference type="Gene3D" id="2.60.40.10">
    <property type="entry name" value="Immunoglobulins"/>
    <property type="match status" value="2"/>
</dbReference>
<dbReference type="Proteomes" id="UP000694865">
    <property type="component" value="Unplaced"/>
</dbReference>
<dbReference type="Pfam" id="PF00094">
    <property type="entry name" value="VWD"/>
    <property type="match status" value="1"/>
</dbReference>
<evidence type="ECO:0000259" key="5">
    <source>
        <dbReference type="PROSITE" id="PS51233"/>
    </source>
</evidence>
<name>A0ABM0MX85_SACKO</name>
<protein>
    <submittedName>
        <fullName evidence="7">Uncharacterized protein LOC102804880</fullName>
    </submittedName>
</protein>
<dbReference type="PANTHER" id="PTHR11339">
    <property type="entry name" value="EXTRACELLULAR MATRIX GLYCOPROTEIN RELATED"/>
    <property type="match status" value="1"/>
</dbReference>
<dbReference type="InterPro" id="IPR050780">
    <property type="entry name" value="Mucin_vWF_Thrombospondin_sf"/>
</dbReference>
<dbReference type="PROSITE" id="PS51233">
    <property type="entry name" value="VWFD"/>
    <property type="match status" value="1"/>
</dbReference>
<keyword evidence="6" id="KW-1185">Reference proteome</keyword>
<dbReference type="SUPFAM" id="SSF49265">
    <property type="entry name" value="Fibronectin type III"/>
    <property type="match status" value="2"/>
</dbReference>
<feature type="region of interest" description="Disordered" evidence="3">
    <location>
        <begin position="321"/>
        <end position="346"/>
    </location>
</feature>
<evidence type="ECO:0000313" key="7">
    <source>
        <dbReference type="RefSeq" id="XP_006824626.1"/>
    </source>
</evidence>
<dbReference type="Pfam" id="PF00041">
    <property type="entry name" value="fn3"/>
    <property type="match status" value="1"/>
</dbReference>
<dbReference type="InterPro" id="IPR013783">
    <property type="entry name" value="Ig-like_fold"/>
</dbReference>
<reference evidence="7" key="1">
    <citation type="submission" date="2025-08" db="UniProtKB">
        <authorList>
            <consortium name="RefSeq"/>
        </authorList>
    </citation>
    <scope>IDENTIFICATION</scope>
    <source>
        <tissue evidence="7">Testes</tissue>
    </source>
</reference>
<evidence type="ECO:0000256" key="1">
    <source>
        <dbReference type="ARBA" id="ARBA00023157"/>
    </source>
</evidence>
<dbReference type="InterPro" id="IPR036116">
    <property type="entry name" value="FN3_sf"/>
</dbReference>
<evidence type="ECO:0000313" key="6">
    <source>
        <dbReference type="Proteomes" id="UP000694865"/>
    </source>
</evidence>
<gene>
    <name evidence="7" type="primary">LOC102804880</name>
</gene>
<proteinExistence type="predicted"/>
<dbReference type="GeneID" id="102804880"/>
<evidence type="ECO:0000256" key="3">
    <source>
        <dbReference type="SAM" id="MobiDB-lite"/>
    </source>
</evidence>